<dbReference type="EMBL" id="QGKX02001290">
    <property type="protein sequence ID" value="KAF3537880.1"/>
    <property type="molecule type" value="Genomic_DNA"/>
</dbReference>
<name>A0A8S9Q9C5_BRACR</name>
<dbReference type="AlphaFoldDB" id="A0A8S9Q9C5"/>
<reference evidence="1" key="1">
    <citation type="submission" date="2019-12" db="EMBL/GenBank/DDBJ databases">
        <title>Genome sequencing and annotation of Brassica cretica.</title>
        <authorList>
            <person name="Studholme D.J."/>
            <person name="Sarris P."/>
        </authorList>
    </citation>
    <scope>NUCLEOTIDE SEQUENCE</scope>
    <source>
        <strain evidence="1">PFS-109/04</strain>
        <tissue evidence="1">Leaf</tissue>
    </source>
</reference>
<comment type="caution">
    <text evidence="1">The sequence shown here is derived from an EMBL/GenBank/DDBJ whole genome shotgun (WGS) entry which is preliminary data.</text>
</comment>
<accession>A0A8S9Q9C5</accession>
<protein>
    <submittedName>
        <fullName evidence="1">Uncharacterized protein</fullName>
    </submittedName>
</protein>
<sequence length="118" mass="13462">MVAIVILRQDENGDLYDQDGHLRNATGACPAVPEATRKNTCYSKKILLTWNARSAKINVPHRSTQQLLCRLILSPTHQPTPDLHRRRYTSFDIDRFYTVYIDQSSVAKYGCNCYSQTG</sequence>
<organism evidence="1 2">
    <name type="scientific">Brassica cretica</name>
    <name type="common">Mustard</name>
    <dbReference type="NCBI Taxonomy" id="69181"/>
    <lineage>
        <taxon>Eukaryota</taxon>
        <taxon>Viridiplantae</taxon>
        <taxon>Streptophyta</taxon>
        <taxon>Embryophyta</taxon>
        <taxon>Tracheophyta</taxon>
        <taxon>Spermatophyta</taxon>
        <taxon>Magnoliopsida</taxon>
        <taxon>eudicotyledons</taxon>
        <taxon>Gunneridae</taxon>
        <taxon>Pentapetalae</taxon>
        <taxon>rosids</taxon>
        <taxon>malvids</taxon>
        <taxon>Brassicales</taxon>
        <taxon>Brassicaceae</taxon>
        <taxon>Brassiceae</taxon>
        <taxon>Brassica</taxon>
    </lineage>
</organism>
<dbReference type="Proteomes" id="UP000712600">
    <property type="component" value="Unassembled WGS sequence"/>
</dbReference>
<gene>
    <name evidence="1" type="ORF">F2Q69_00021610</name>
</gene>
<proteinExistence type="predicted"/>
<evidence type="ECO:0000313" key="1">
    <source>
        <dbReference type="EMBL" id="KAF3537880.1"/>
    </source>
</evidence>
<evidence type="ECO:0000313" key="2">
    <source>
        <dbReference type="Proteomes" id="UP000712600"/>
    </source>
</evidence>